<proteinExistence type="predicted"/>
<feature type="compositionally biased region" description="Basic and acidic residues" evidence="1">
    <location>
        <begin position="26"/>
        <end position="37"/>
    </location>
</feature>
<evidence type="ECO:0000256" key="1">
    <source>
        <dbReference type="SAM" id="MobiDB-lite"/>
    </source>
</evidence>
<dbReference type="Proteomes" id="UP000703893">
    <property type="component" value="Unassembled WGS sequence"/>
</dbReference>
<name>A0A937X4P3_9BACT</name>
<accession>A0A937X4P3</accession>
<sequence>MDYSLEAHSHGWAPWRPQDSRQPARRPGEYARHPDEGLDDRQRYRFNGLLGRRPSGDRVLISEVELVM</sequence>
<comment type="caution">
    <text evidence="2">The sequence shown here is derived from an EMBL/GenBank/DDBJ whole genome shotgun (WGS) entry which is preliminary data.</text>
</comment>
<dbReference type="EMBL" id="VGJX01000745">
    <property type="protein sequence ID" value="MBM3275844.1"/>
    <property type="molecule type" value="Genomic_DNA"/>
</dbReference>
<reference evidence="2 3" key="1">
    <citation type="submission" date="2019-03" db="EMBL/GenBank/DDBJ databases">
        <title>Lake Tanganyika Metagenome-Assembled Genomes (MAGs).</title>
        <authorList>
            <person name="Tran P."/>
        </authorList>
    </citation>
    <scope>NUCLEOTIDE SEQUENCE [LARGE SCALE GENOMIC DNA]</scope>
    <source>
        <strain evidence="2">K_DeepCast_65m_m2_236</strain>
    </source>
</reference>
<organism evidence="2 3">
    <name type="scientific">Candidatus Tanganyikabacteria bacterium</name>
    <dbReference type="NCBI Taxonomy" id="2961651"/>
    <lineage>
        <taxon>Bacteria</taxon>
        <taxon>Bacillati</taxon>
        <taxon>Candidatus Sericytochromatia</taxon>
        <taxon>Candidatus Tanganyikabacteria</taxon>
    </lineage>
</organism>
<evidence type="ECO:0000313" key="2">
    <source>
        <dbReference type="EMBL" id="MBM3275844.1"/>
    </source>
</evidence>
<protein>
    <submittedName>
        <fullName evidence="2">Uncharacterized protein</fullName>
    </submittedName>
</protein>
<evidence type="ECO:0000313" key="3">
    <source>
        <dbReference type="Proteomes" id="UP000703893"/>
    </source>
</evidence>
<feature type="region of interest" description="Disordered" evidence="1">
    <location>
        <begin position="1"/>
        <end position="37"/>
    </location>
</feature>
<gene>
    <name evidence="2" type="ORF">FJZ00_11870</name>
</gene>
<dbReference type="AlphaFoldDB" id="A0A937X4P3"/>